<keyword evidence="2" id="KW-0315">Glutamine amidotransferase</keyword>
<dbReference type="RefSeq" id="WP_012500587.1">
    <property type="nucleotide sequence ID" value="NC_011026.1"/>
</dbReference>
<reference evidence="2 3" key="1">
    <citation type="submission" date="2008-06" db="EMBL/GenBank/DDBJ databases">
        <title>Complete sequence of Chloroherpeton thalassium ATCC 35110.</title>
        <authorList>
            <consortium name="US DOE Joint Genome Institute"/>
            <person name="Lucas S."/>
            <person name="Copeland A."/>
            <person name="Lapidus A."/>
            <person name="Glavina del Rio T."/>
            <person name="Dalin E."/>
            <person name="Tice H."/>
            <person name="Bruce D."/>
            <person name="Goodwin L."/>
            <person name="Pitluck S."/>
            <person name="Schmutz J."/>
            <person name="Larimer F."/>
            <person name="Land M."/>
            <person name="Hauser L."/>
            <person name="Kyrpides N."/>
            <person name="Mikhailova N."/>
            <person name="Liu Z."/>
            <person name="Li T."/>
            <person name="Zhao F."/>
            <person name="Overmann J."/>
            <person name="Bryant D.A."/>
            <person name="Richardson P."/>
        </authorList>
    </citation>
    <scope>NUCLEOTIDE SEQUENCE [LARGE SCALE GENOMIC DNA]</scope>
    <source>
        <strain evidence="3">ATCC 35110 / GB-78</strain>
    </source>
</reference>
<dbReference type="SUPFAM" id="SSF52317">
    <property type="entry name" value="Class I glutamine amidotransferase-like"/>
    <property type="match status" value="1"/>
</dbReference>
<dbReference type="PANTHER" id="PTHR42695">
    <property type="entry name" value="GLUTAMINE AMIDOTRANSFERASE YLR126C-RELATED"/>
    <property type="match status" value="1"/>
</dbReference>
<dbReference type="Pfam" id="PF00117">
    <property type="entry name" value="GATase"/>
    <property type="match status" value="1"/>
</dbReference>
<dbReference type="GO" id="GO:0016740">
    <property type="term" value="F:transferase activity"/>
    <property type="evidence" value="ECO:0007669"/>
    <property type="project" value="UniProtKB-KW"/>
</dbReference>
<dbReference type="PROSITE" id="PS51273">
    <property type="entry name" value="GATASE_TYPE_1"/>
    <property type="match status" value="1"/>
</dbReference>
<dbReference type="OrthoDB" id="9807137at2"/>
<evidence type="ECO:0000259" key="1">
    <source>
        <dbReference type="Pfam" id="PF00117"/>
    </source>
</evidence>
<dbReference type="Gene3D" id="3.40.50.880">
    <property type="match status" value="1"/>
</dbReference>
<feature type="domain" description="Glutamine amidotransferase" evidence="1">
    <location>
        <begin position="43"/>
        <end position="183"/>
    </location>
</feature>
<dbReference type="KEGG" id="cts:Ctha_2052"/>
<dbReference type="InterPro" id="IPR017926">
    <property type="entry name" value="GATASE"/>
</dbReference>
<dbReference type="HOGENOM" id="CLU_054974_3_3_10"/>
<dbReference type="eggNOG" id="COG0518">
    <property type="taxonomic scope" value="Bacteria"/>
</dbReference>
<dbReference type="GO" id="GO:0005829">
    <property type="term" value="C:cytosol"/>
    <property type="evidence" value="ECO:0007669"/>
    <property type="project" value="TreeGrafter"/>
</dbReference>
<sequence length="232" mass="26241">MRVHFLQHVPYEGLGNIENWLKLKGASISSTPLFQDAPFPNPDELDWLIVMGGPMSINDEAEFPWLKKEKKFIAQVIDRDTPVLGICLGAQLLASVSGEPVMRNKEREIGWFRIERIPLAAHHPLGALFPETLNVFHWHGETFDLPKGSIHLAKSDGCQNQAFLLGDRVLGLQFHLEMNPQTISALVENCPDDLAPGRYVQTPEQMLQNPEYFENNQALLSKVLDYLYKKGL</sequence>
<evidence type="ECO:0000313" key="2">
    <source>
        <dbReference type="EMBL" id="ACF14504.1"/>
    </source>
</evidence>
<dbReference type="InterPro" id="IPR044992">
    <property type="entry name" value="ChyE-like"/>
</dbReference>
<gene>
    <name evidence="2" type="ordered locus">Ctha_2052</name>
</gene>
<dbReference type="InterPro" id="IPR029062">
    <property type="entry name" value="Class_I_gatase-like"/>
</dbReference>
<protein>
    <submittedName>
        <fullName evidence="2">Glutamine amidotransferase class-I</fullName>
    </submittedName>
</protein>
<dbReference type="Proteomes" id="UP000001208">
    <property type="component" value="Chromosome"/>
</dbReference>
<name>B3QV03_CHLT3</name>
<dbReference type="CDD" id="cd01741">
    <property type="entry name" value="GATase1_1"/>
    <property type="match status" value="1"/>
</dbReference>
<proteinExistence type="predicted"/>
<keyword evidence="2" id="KW-0808">Transferase</keyword>
<accession>B3QV03</accession>
<dbReference type="PANTHER" id="PTHR42695:SF5">
    <property type="entry name" value="GLUTAMINE AMIDOTRANSFERASE YLR126C-RELATED"/>
    <property type="match status" value="1"/>
</dbReference>
<dbReference type="STRING" id="517418.Ctha_2052"/>
<dbReference type="FunFam" id="3.40.50.880:FF:000033">
    <property type="entry name" value="Glutamine amidotransferase class-I"/>
    <property type="match status" value="1"/>
</dbReference>
<dbReference type="AlphaFoldDB" id="B3QV03"/>
<dbReference type="EMBL" id="CP001100">
    <property type="protein sequence ID" value="ACF14504.1"/>
    <property type="molecule type" value="Genomic_DNA"/>
</dbReference>
<evidence type="ECO:0000313" key="3">
    <source>
        <dbReference type="Proteomes" id="UP000001208"/>
    </source>
</evidence>
<organism evidence="2 3">
    <name type="scientific">Chloroherpeton thalassium (strain ATCC 35110 / GB-78)</name>
    <dbReference type="NCBI Taxonomy" id="517418"/>
    <lineage>
        <taxon>Bacteria</taxon>
        <taxon>Pseudomonadati</taxon>
        <taxon>Chlorobiota</taxon>
        <taxon>Chlorobiia</taxon>
        <taxon>Chlorobiales</taxon>
        <taxon>Chloroherpetonaceae</taxon>
        <taxon>Chloroherpeton</taxon>
    </lineage>
</organism>
<keyword evidence="3" id="KW-1185">Reference proteome</keyword>